<reference evidence="2 3" key="1">
    <citation type="journal article" date="2020" name="Genome Biol. Evol.">
        <title>A new high-quality draft genome assembly of the Chinese cordyceps Ophiocordyceps sinensis.</title>
        <authorList>
            <person name="Shu R."/>
            <person name="Zhang J."/>
            <person name="Meng Q."/>
            <person name="Zhang H."/>
            <person name="Zhou G."/>
            <person name="Li M."/>
            <person name="Wu P."/>
            <person name="Zhao Y."/>
            <person name="Chen C."/>
            <person name="Qin Q."/>
        </authorList>
    </citation>
    <scope>NUCLEOTIDE SEQUENCE [LARGE SCALE GENOMIC DNA]</scope>
    <source>
        <strain evidence="2 3">IOZ07</strain>
    </source>
</reference>
<dbReference type="AlphaFoldDB" id="A0A8H4LTE9"/>
<evidence type="ECO:0000313" key="3">
    <source>
        <dbReference type="Proteomes" id="UP000557566"/>
    </source>
</evidence>
<proteinExistence type="predicted"/>
<accession>A0A8H4LTE9</accession>
<organism evidence="2 3">
    <name type="scientific">Ophiocordyceps sinensis</name>
    <dbReference type="NCBI Taxonomy" id="72228"/>
    <lineage>
        <taxon>Eukaryota</taxon>
        <taxon>Fungi</taxon>
        <taxon>Dikarya</taxon>
        <taxon>Ascomycota</taxon>
        <taxon>Pezizomycotina</taxon>
        <taxon>Sordariomycetes</taxon>
        <taxon>Hypocreomycetidae</taxon>
        <taxon>Hypocreales</taxon>
        <taxon>Ophiocordycipitaceae</taxon>
        <taxon>Ophiocordyceps</taxon>
    </lineage>
</organism>
<evidence type="ECO:0000256" key="1">
    <source>
        <dbReference type="SAM" id="MobiDB-lite"/>
    </source>
</evidence>
<keyword evidence="3" id="KW-1185">Reference proteome</keyword>
<dbReference type="EMBL" id="JAAVMX010000008">
    <property type="protein sequence ID" value="KAF4505108.1"/>
    <property type="molecule type" value="Genomic_DNA"/>
</dbReference>
<name>A0A8H4LTE9_9HYPO</name>
<feature type="region of interest" description="Disordered" evidence="1">
    <location>
        <begin position="78"/>
        <end position="97"/>
    </location>
</feature>
<protein>
    <submittedName>
        <fullName evidence="2">Uncharacterized protein</fullName>
    </submittedName>
</protein>
<dbReference type="OrthoDB" id="10376200at2759"/>
<gene>
    <name evidence="2" type="ORF">G6O67_007091</name>
</gene>
<feature type="compositionally biased region" description="Polar residues" evidence="1">
    <location>
        <begin position="23"/>
        <end position="61"/>
    </location>
</feature>
<dbReference type="Proteomes" id="UP000557566">
    <property type="component" value="Unassembled WGS sequence"/>
</dbReference>
<comment type="caution">
    <text evidence="2">The sequence shown here is derived from an EMBL/GenBank/DDBJ whole genome shotgun (WGS) entry which is preliminary data.</text>
</comment>
<sequence>MPKSPFDAGFPQRTTHPPPLAENLTSTPQSPSSGPVPSLTPQPTRSTTRTALPSCPQQQRGQAREPVRYTRGRGLVASAPTKLAHVRKPMPGPHGAVTAAHMCPQSLFRKNVTVHIVSSSPSFGLS</sequence>
<feature type="region of interest" description="Disordered" evidence="1">
    <location>
        <begin position="1"/>
        <end position="71"/>
    </location>
</feature>
<evidence type="ECO:0000313" key="2">
    <source>
        <dbReference type="EMBL" id="KAF4505108.1"/>
    </source>
</evidence>